<dbReference type="Pfam" id="PF00934">
    <property type="entry name" value="PE"/>
    <property type="match status" value="1"/>
</dbReference>
<gene>
    <name evidence="2" type="ORF">DFR70_103331</name>
</gene>
<evidence type="ECO:0000313" key="2">
    <source>
        <dbReference type="EMBL" id="PXX66582.1"/>
    </source>
</evidence>
<keyword evidence="3" id="KW-1185">Reference proteome</keyword>
<dbReference type="EMBL" id="QJKF01000003">
    <property type="protein sequence ID" value="PXX66582.1"/>
    <property type="molecule type" value="Genomic_DNA"/>
</dbReference>
<protein>
    <submittedName>
        <fullName evidence="2">PE family protein</fullName>
    </submittedName>
</protein>
<reference evidence="2 3" key="1">
    <citation type="submission" date="2018-05" db="EMBL/GenBank/DDBJ databases">
        <title>Genomic Encyclopedia of Type Strains, Phase IV (KMG-IV): sequencing the most valuable type-strain genomes for metagenomic binning, comparative biology and taxonomic classification.</title>
        <authorList>
            <person name="Goeker M."/>
        </authorList>
    </citation>
    <scope>NUCLEOTIDE SEQUENCE [LARGE SCALE GENOMIC DNA]</scope>
    <source>
        <strain evidence="2 3">DSM 44704</strain>
    </source>
</reference>
<evidence type="ECO:0000259" key="1">
    <source>
        <dbReference type="Pfam" id="PF00934"/>
    </source>
</evidence>
<evidence type="ECO:0000313" key="3">
    <source>
        <dbReference type="Proteomes" id="UP000247569"/>
    </source>
</evidence>
<dbReference type="InterPro" id="IPR000084">
    <property type="entry name" value="PE-PGRS_N"/>
</dbReference>
<sequence>MSSDGVGAAFASVQFDAVAAGKASNGLDVLADRLAADLKAAEEALTIQPAGADEVSGRVAQTGNEVATSYLASAQASVTEMRKLAATLRMHTNEFSQMESDSVAGFDAAGGKSV</sequence>
<feature type="domain" description="PE" evidence="1">
    <location>
        <begin position="18"/>
        <end position="101"/>
    </location>
</feature>
<comment type="caution">
    <text evidence="2">The sequence shown here is derived from an EMBL/GenBank/DDBJ whole genome shotgun (WGS) entry which is preliminary data.</text>
</comment>
<proteinExistence type="predicted"/>
<dbReference type="AlphaFoldDB" id="A0A318K8L4"/>
<organism evidence="2 3">
    <name type="scientific">Nocardia tenerifensis</name>
    <dbReference type="NCBI Taxonomy" id="228006"/>
    <lineage>
        <taxon>Bacteria</taxon>
        <taxon>Bacillati</taxon>
        <taxon>Actinomycetota</taxon>
        <taxon>Actinomycetes</taxon>
        <taxon>Mycobacteriales</taxon>
        <taxon>Nocardiaceae</taxon>
        <taxon>Nocardia</taxon>
    </lineage>
</organism>
<dbReference type="Proteomes" id="UP000247569">
    <property type="component" value="Unassembled WGS sequence"/>
</dbReference>
<name>A0A318K8L4_9NOCA</name>
<accession>A0A318K8L4</accession>
<dbReference type="Gene3D" id="1.10.287.850">
    <property type="entry name" value="HP0062-like domain"/>
    <property type="match status" value="1"/>
</dbReference>
<dbReference type="RefSeq" id="WP_040731529.1">
    <property type="nucleotide sequence ID" value="NZ_QJKF01000003.1"/>
</dbReference>
<dbReference type="OrthoDB" id="4636567at2"/>